<evidence type="ECO:0000256" key="1">
    <source>
        <dbReference type="SAM" id="Phobius"/>
    </source>
</evidence>
<keyword evidence="1" id="KW-1133">Transmembrane helix</keyword>
<accession>A0ABU1CHY7</accession>
<feature type="transmembrane region" description="Helical" evidence="1">
    <location>
        <begin position="20"/>
        <end position="39"/>
    </location>
</feature>
<name>A0ABU1CHY7_9GAMM</name>
<evidence type="ECO:0000313" key="3">
    <source>
        <dbReference type="Proteomes" id="UP001233535"/>
    </source>
</evidence>
<comment type="caution">
    <text evidence="2">The sequence shown here is derived from an EMBL/GenBank/DDBJ whole genome shotgun (WGS) entry which is preliminary data.</text>
</comment>
<evidence type="ECO:0008006" key="4">
    <source>
        <dbReference type="Google" id="ProtNLM"/>
    </source>
</evidence>
<proteinExistence type="predicted"/>
<evidence type="ECO:0000313" key="2">
    <source>
        <dbReference type="EMBL" id="MDR0184566.1"/>
    </source>
</evidence>
<sequence length="218" mass="24068">MTLDQERKKLNALLDQIPTAGMHALGGSGASLFILDFIISGAIKRTLSLGHGLLSMIEARNMTCSRALVRMQIDTVSRLLAYTYVSDPEEVAKAVIGGTPLKKFKSREGKPLRDDYLIDRMTETHDWVRTVYNSTSGDVHFSEKQFFASVTSMEDDEGGRSIGMMLSQFDTHYPEFSWSEVAACFSELCEILIPILEKYGDHKAANGHGAPSTQQGSP</sequence>
<dbReference type="EMBL" id="JARUHG010000006">
    <property type="protein sequence ID" value="MDR0184566.1"/>
    <property type="molecule type" value="Genomic_DNA"/>
</dbReference>
<organism evidence="2 3">
    <name type="scientific">Lysobacter arvi</name>
    <dbReference type="NCBI Taxonomy" id="3038776"/>
    <lineage>
        <taxon>Bacteria</taxon>
        <taxon>Pseudomonadati</taxon>
        <taxon>Pseudomonadota</taxon>
        <taxon>Gammaproteobacteria</taxon>
        <taxon>Lysobacterales</taxon>
        <taxon>Lysobacteraceae</taxon>
        <taxon>Lysobacter</taxon>
    </lineage>
</organism>
<dbReference type="Proteomes" id="UP001233535">
    <property type="component" value="Unassembled WGS sequence"/>
</dbReference>
<keyword evidence="3" id="KW-1185">Reference proteome</keyword>
<keyword evidence="1" id="KW-0812">Transmembrane</keyword>
<dbReference type="RefSeq" id="WP_309263680.1">
    <property type="nucleotide sequence ID" value="NZ_JARUHG010000006.1"/>
</dbReference>
<protein>
    <recommendedName>
        <fullName evidence="4">AbiV family abortive infection protein</fullName>
    </recommendedName>
</protein>
<keyword evidence="1" id="KW-0472">Membrane</keyword>
<gene>
    <name evidence="2" type="ORF">P8609_16500</name>
</gene>
<reference evidence="2 3" key="1">
    <citation type="submission" date="2023-04" db="EMBL/GenBank/DDBJ databases">
        <title>Lysobacter sp. strain UC isolated from soil sample.</title>
        <authorList>
            <person name="Choksket S."/>
            <person name="Harshvardhan F."/>
            <person name="Rana R."/>
            <person name="Patil P.B."/>
            <person name="Korpole S."/>
        </authorList>
    </citation>
    <scope>NUCLEOTIDE SEQUENCE [LARGE SCALE GENOMIC DNA]</scope>
    <source>
        <strain evidence="2 3">UC</strain>
    </source>
</reference>